<organism evidence="1 2">
    <name type="scientific">Halomarina halobia</name>
    <dbReference type="NCBI Taxonomy" id="3033386"/>
    <lineage>
        <taxon>Archaea</taxon>
        <taxon>Methanobacteriati</taxon>
        <taxon>Methanobacteriota</taxon>
        <taxon>Stenosarchaea group</taxon>
        <taxon>Halobacteria</taxon>
        <taxon>Halobacteriales</taxon>
        <taxon>Natronomonadaceae</taxon>
        <taxon>Halomarina</taxon>
    </lineage>
</organism>
<accession>A0ABD6AAH5</accession>
<dbReference type="AlphaFoldDB" id="A0ABD6AAH5"/>
<protein>
    <submittedName>
        <fullName evidence="1">Uncharacterized protein</fullName>
    </submittedName>
</protein>
<dbReference type="InterPro" id="IPR057176">
    <property type="entry name" value="DUF7854"/>
</dbReference>
<proteinExistence type="predicted"/>
<dbReference type="GeneID" id="79315774"/>
<comment type="caution">
    <text evidence="1">The sequence shown here is derived from an EMBL/GenBank/DDBJ whole genome shotgun (WGS) entry which is preliminary data.</text>
</comment>
<dbReference type="Proteomes" id="UP001596547">
    <property type="component" value="Unassembled WGS sequence"/>
</dbReference>
<keyword evidence="2" id="KW-1185">Reference proteome</keyword>
<reference evidence="1 2" key="1">
    <citation type="journal article" date="2019" name="Int. J. Syst. Evol. Microbiol.">
        <title>The Global Catalogue of Microorganisms (GCM) 10K type strain sequencing project: providing services to taxonomists for standard genome sequencing and annotation.</title>
        <authorList>
            <consortium name="The Broad Institute Genomics Platform"/>
            <consortium name="The Broad Institute Genome Sequencing Center for Infectious Disease"/>
            <person name="Wu L."/>
            <person name="Ma J."/>
        </authorList>
    </citation>
    <scope>NUCLEOTIDE SEQUENCE [LARGE SCALE GENOMIC DNA]</scope>
    <source>
        <strain evidence="1 2">PSR21</strain>
    </source>
</reference>
<name>A0ABD6AAH5_9EURY</name>
<gene>
    <name evidence="1" type="ORF">ACFQPE_12245</name>
</gene>
<sequence>MDRISALRNIEDVLSDFEAGECDLAAAERRVRGVLRTYATSFAERDAYRASGDPPVDGLVVVATSPKEARERLRALVDDPGSFEVERVE</sequence>
<dbReference type="Pfam" id="PF25252">
    <property type="entry name" value="DUF7854"/>
    <property type="match status" value="1"/>
</dbReference>
<dbReference type="EMBL" id="JBHTBF010000002">
    <property type="protein sequence ID" value="MFC7317553.1"/>
    <property type="molecule type" value="Genomic_DNA"/>
</dbReference>
<evidence type="ECO:0000313" key="1">
    <source>
        <dbReference type="EMBL" id="MFC7317553.1"/>
    </source>
</evidence>
<evidence type="ECO:0000313" key="2">
    <source>
        <dbReference type="Proteomes" id="UP001596547"/>
    </source>
</evidence>
<dbReference type="RefSeq" id="WP_276303200.1">
    <property type="nucleotide sequence ID" value="NZ_CP119992.1"/>
</dbReference>